<evidence type="ECO:0000313" key="8">
    <source>
        <dbReference type="Proteomes" id="UP001355206"/>
    </source>
</evidence>
<dbReference type="InterPro" id="IPR044068">
    <property type="entry name" value="CB"/>
</dbReference>
<dbReference type="PROSITE" id="PS51898">
    <property type="entry name" value="TYR_RECOMBINASE"/>
    <property type="match status" value="1"/>
</dbReference>
<feature type="domain" description="Core-binding (CB)" evidence="6">
    <location>
        <begin position="5"/>
        <end position="84"/>
    </location>
</feature>
<keyword evidence="1" id="KW-0229">DNA integration</keyword>
<dbReference type="PANTHER" id="PTHR34605">
    <property type="entry name" value="PHAGE_INTEGRASE DOMAIN-CONTAINING PROTEIN"/>
    <property type="match status" value="1"/>
</dbReference>
<dbReference type="PANTHER" id="PTHR34605:SF4">
    <property type="entry name" value="DNA ADENINE METHYLTRANSFERASE"/>
    <property type="match status" value="1"/>
</dbReference>
<dbReference type="SUPFAM" id="SSF47823">
    <property type="entry name" value="lambda integrase-like, N-terminal domain"/>
    <property type="match status" value="1"/>
</dbReference>
<keyword evidence="2 4" id="KW-0238">DNA-binding</keyword>
<organism evidence="7 8">
    <name type="scientific">Methylobacterium oryzae</name>
    <dbReference type="NCBI Taxonomy" id="334852"/>
    <lineage>
        <taxon>Bacteria</taxon>
        <taxon>Pseudomonadati</taxon>
        <taxon>Pseudomonadota</taxon>
        <taxon>Alphaproteobacteria</taxon>
        <taxon>Hyphomicrobiales</taxon>
        <taxon>Methylobacteriaceae</taxon>
        <taxon>Methylobacterium</taxon>
    </lineage>
</organism>
<protein>
    <submittedName>
        <fullName evidence="7">Integrase</fullName>
    </submittedName>
</protein>
<evidence type="ECO:0000256" key="2">
    <source>
        <dbReference type="ARBA" id="ARBA00023125"/>
    </source>
</evidence>
<dbReference type="Gene3D" id="1.10.443.10">
    <property type="entry name" value="Intergrase catalytic core"/>
    <property type="match status" value="1"/>
</dbReference>
<dbReference type="RefSeq" id="WP_331291897.1">
    <property type="nucleotide sequence ID" value="NZ_MLBR01000013.1"/>
</dbReference>
<evidence type="ECO:0000256" key="1">
    <source>
        <dbReference type="ARBA" id="ARBA00022908"/>
    </source>
</evidence>
<dbReference type="PROSITE" id="PS51900">
    <property type="entry name" value="CB"/>
    <property type="match status" value="1"/>
</dbReference>
<dbReference type="InterPro" id="IPR011010">
    <property type="entry name" value="DNA_brk_join_enz"/>
</dbReference>
<evidence type="ECO:0000256" key="4">
    <source>
        <dbReference type="PROSITE-ProRule" id="PRU01248"/>
    </source>
</evidence>
<accession>A0ABU7TLS0</accession>
<evidence type="ECO:0000313" key="7">
    <source>
        <dbReference type="EMBL" id="MEE7490784.1"/>
    </source>
</evidence>
<dbReference type="Proteomes" id="UP001355206">
    <property type="component" value="Unassembled WGS sequence"/>
</dbReference>
<dbReference type="InterPro" id="IPR052925">
    <property type="entry name" value="Phage_Integrase-like_Recomb"/>
</dbReference>
<reference evidence="7 8" key="1">
    <citation type="journal article" date="2012" name="Genet. Mol. Biol.">
        <title>Analysis of 16S rRNA and mxaF genes revealing insights into Methylobacterium niche-specific plant association.</title>
        <authorList>
            <person name="Dourado M.N."/>
            <person name="Andreote F.D."/>
            <person name="Dini-Andreote F."/>
            <person name="Conti R."/>
            <person name="Araujo J.M."/>
            <person name="Araujo W.L."/>
        </authorList>
    </citation>
    <scope>NUCLEOTIDE SEQUENCE [LARGE SCALE GENOMIC DNA]</scope>
    <source>
        <strain evidence="7 8">TC3-10</strain>
    </source>
</reference>
<name>A0ABU7TLS0_9HYPH</name>
<evidence type="ECO:0000259" key="6">
    <source>
        <dbReference type="PROSITE" id="PS51900"/>
    </source>
</evidence>
<keyword evidence="8" id="KW-1185">Reference proteome</keyword>
<proteinExistence type="predicted"/>
<dbReference type="InterPro" id="IPR010998">
    <property type="entry name" value="Integrase_recombinase_N"/>
</dbReference>
<dbReference type="Gene3D" id="1.10.150.130">
    <property type="match status" value="1"/>
</dbReference>
<dbReference type="EMBL" id="MLCA01000005">
    <property type="protein sequence ID" value="MEE7490784.1"/>
    <property type="molecule type" value="Genomic_DNA"/>
</dbReference>
<dbReference type="SUPFAM" id="SSF56349">
    <property type="entry name" value="DNA breaking-rejoining enzymes"/>
    <property type="match status" value="1"/>
</dbReference>
<evidence type="ECO:0000259" key="5">
    <source>
        <dbReference type="PROSITE" id="PS51898"/>
    </source>
</evidence>
<dbReference type="Pfam" id="PF00589">
    <property type="entry name" value="Phage_integrase"/>
    <property type="match status" value="1"/>
</dbReference>
<gene>
    <name evidence="7" type="ORF">MOTC310_10055</name>
</gene>
<feature type="domain" description="Tyr recombinase" evidence="5">
    <location>
        <begin position="110"/>
        <end position="307"/>
    </location>
</feature>
<sequence>MTLPATLAARARAFADEALSENSRRAYRADWQHYTQWCRGHDLAPLPAGPEQVASYLTSMAETHKRATIERRLVTIGQAHKLQGLPWIPAHPAVRAALRGMFRRYGRPRKQAAALGVPETIQIVSVCEGTVAALRDRALFLMSFAGAFRRSEVARIRFEDLAFRDGAVDVFLPHSKGDQDGEGTIVTVLAGKTPASCPVAALRRWLQAAPADGHVFRAVRADGTVMDDGLHPDSVGRIVQKRAAEAGLVAGPRERISAHGFRAGFITEAYKRGSRDEEIMAHSRHRDLKTMRGYVRRAKLVDAHPGRNLGL</sequence>
<dbReference type="CDD" id="cd00799">
    <property type="entry name" value="INT_Cre_C"/>
    <property type="match status" value="1"/>
</dbReference>
<keyword evidence="3" id="KW-0233">DNA recombination</keyword>
<dbReference type="InterPro" id="IPR013762">
    <property type="entry name" value="Integrase-like_cat_sf"/>
</dbReference>
<comment type="caution">
    <text evidence="7">The sequence shown here is derived from an EMBL/GenBank/DDBJ whole genome shotgun (WGS) entry which is preliminary data.</text>
</comment>
<dbReference type="InterPro" id="IPR002104">
    <property type="entry name" value="Integrase_catalytic"/>
</dbReference>
<evidence type="ECO:0000256" key="3">
    <source>
        <dbReference type="ARBA" id="ARBA00023172"/>
    </source>
</evidence>